<dbReference type="EMBL" id="MOEN01000058">
    <property type="protein sequence ID" value="OMH39826.1"/>
    <property type="molecule type" value="Genomic_DNA"/>
</dbReference>
<reference evidence="2 3" key="1">
    <citation type="submission" date="2016-10" db="EMBL/GenBank/DDBJ databases">
        <title>Genome sequence of a sulfur-reducing bacterium Desulfurobacterium indicum K6013.</title>
        <authorList>
            <person name="Cao J."/>
            <person name="Shao Z."/>
            <person name="Alain K."/>
            <person name="Jebbar M."/>
        </authorList>
    </citation>
    <scope>NUCLEOTIDE SEQUENCE [LARGE SCALE GENOMIC DNA]</scope>
    <source>
        <strain evidence="2 3">K6013</strain>
    </source>
</reference>
<evidence type="ECO:0000313" key="3">
    <source>
        <dbReference type="Proteomes" id="UP000187408"/>
    </source>
</evidence>
<name>A0A1R1MJA2_9BACT</name>
<feature type="coiled-coil region" evidence="1">
    <location>
        <begin position="38"/>
        <end position="65"/>
    </location>
</feature>
<dbReference type="Proteomes" id="UP000187408">
    <property type="component" value="Unassembled WGS sequence"/>
</dbReference>
<proteinExistence type="predicted"/>
<dbReference type="OrthoDB" id="15441at2"/>
<organism evidence="2 3">
    <name type="scientific">Desulfurobacterium indicum</name>
    <dbReference type="NCBI Taxonomy" id="1914305"/>
    <lineage>
        <taxon>Bacteria</taxon>
        <taxon>Pseudomonadati</taxon>
        <taxon>Aquificota</taxon>
        <taxon>Aquificia</taxon>
        <taxon>Desulfurobacteriales</taxon>
        <taxon>Desulfurobacteriaceae</taxon>
        <taxon>Desulfurobacterium</taxon>
    </lineage>
</organism>
<comment type="caution">
    <text evidence="2">The sequence shown here is derived from an EMBL/GenBank/DDBJ whole genome shotgun (WGS) entry which is preliminary data.</text>
</comment>
<evidence type="ECO:0000256" key="1">
    <source>
        <dbReference type="SAM" id="Coils"/>
    </source>
</evidence>
<accession>A0A1R1MJA2</accession>
<keyword evidence="1" id="KW-0175">Coiled coil</keyword>
<sequence>MELWVRAGDEKVKLQGSLKAIYQALLEKFKESPQILAFNGSKKERRRFKRELRAAKKDLLKAAENYLNWVKGCKRLFN</sequence>
<keyword evidence="3" id="KW-1185">Reference proteome</keyword>
<protein>
    <submittedName>
        <fullName evidence="2">Uncharacterized protein</fullName>
    </submittedName>
</protein>
<evidence type="ECO:0000313" key="2">
    <source>
        <dbReference type="EMBL" id="OMH39826.1"/>
    </source>
</evidence>
<gene>
    <name evidence="2" type="ORF">BLW93_08560</name>
</gene>
<dbReference type="RefSeq" id="WP_076713663.1">
    <property type="nucleotide sequence ID" value="NZ_MOEN01000058.1"/>
</dbReference>
<dbReference type="AlphaFoldDB" id="A0A1R1MJA2"/>